<dbReference type="Gene3D" id="2.60.40.10">
    <property type="entry name" value="Immunoglobulins"/>
    <property type="match status" value="1"/>
</dbReference>
<proteinExistence type="predicted"/>
<evidence type="ECO:0000313" key="3">
    <source>
        <dbReference type="Proteomes" id="UP001626593"/>
    </source>
</evidence>
<evidence type="ECO:0000313" key="1">
    <source>
        <dbReference type="EMBL" id="WRL48294.1"/>
    </source>
</evidence>
<organism evidence="1 3">
    <name type="scientific">Aromatoleum evansii</name>
    <name type="common">Azoarcus evansii</name>
    <dbReference type="NCBI Taxonomy" id="59406"/>
    <lineage>
        <taxon>Bacteria</taxon>
        <taxon>Pseudomonadati</taxon>
        <taxon>Pseudomonadota</taxon>
        <taxon>Betaproteobacteria</taxon>
        <taxon>Rhodocyclales</taxon>
        <taxon>Rhodocyclaceae</taxon>
        <taxon>Aromatoleum</taxon>
    </lineage>
</organism>
<dbReference type="EMBL" id="CP141259">
    <property type="protein sequence ID" value="WRL48294.1"/>
    <property type="molecule type" value="Genomic_DNA"/>
</dbReference>
<reference evidence="1 3" key="1">
    <citation type="submission" date="2023-12" db="EMBL/GenBank/DDBJ databases">
        <title>A. evansii MAY27, complete genome.</title>
        <authorList>
            <person name="Wang Y."/>
        </authorList>
    </citation>
    <scope>NUCLEOTIDE SEQUENCE [LARGE SCALE GENOMIC DNA]</scope>
    <source>
        <strain evidence="1 3">MAY27</strain>
    </source>
</reference>
<dbReference type="RefSeq" id="WP_407280611.1">
    <property type="nucleotide sequence ID" value="NZ_CP141259.1"/>
</dbReference>
<protein>
    <submittedName>
        <fullName evidence="1">Uncharacterized protein</fullName>
    </submittedName>
</protein>
<dbReference type="InterPro" id="IPR013783">
    <property type="entry name" value="Ig-like_fold"/>
</dbReference>
<sequence>MSIRTYPALIRDGQAALVVFSGTPDRVVKWTLAGLGALTPLSGMTDHNGQAAARFVPAGAGSVTFTVECGA</sequence>
<dbReference type="EMBL" id="CP141259">
    <property type="protein sequence ID" value="WRL48364.1"/>
    <property type="molecule type" value="Genomic_DNA"/>
</dbReference>
<dbReference type="Proteomes" id="UP001626593">
    <property type="component" value="Chromosome"/>
</dbReference>
<keyword evidence="3" id="KW-1185">Reference proteome</keyword>
<accession>A0ABZ1AST1</accession>
<evidence type="ECO:0000313" key="2">
    <source>
        <dbReference type="EMBL" id="WRL48364.1"/>
    </source>
</evidence>
<gene>
    <name evidence="1" type="ORF">U5817_09675</name>
    <name evidence="2" type="ORF">U5817_10025</name>
</gene>
<name>A0ABZ1AST1_AROEV</name>